<evidence type="ECO:0000259" key="2">
    <source>
        <dbReference type="PROSITE" id="PS00028"/>
    </source>
</evidence>
<evidence type="ECO:0000313" key="3">
    <source>
        <dbReference type="EMBL" id="QLI63682.1"/>
    </source>
</evidence>
<feature type="region of interest" description="Disordered" evidence="1">
    <location>
        <begin position="969"/>
        <end position="991"/>
    </location>
</feature>
<reference evidence="3 4" key="1">
    <citation type="submission" date="2020-07" db="EMBL/GenBank/DDBJ databases">
        <title>Telomere length de novo assembly of all 7 chromosomes of the fungus, Metarhizium brunneum, using a novel assembly pipeline.</title>
        <authorList>
            <person name="Saud z."/>
            <person name="Kortsinoglou A."/>
            <person name="Kouvelis V.N."/>
            <person name="Butt T.M."/>
        </authorList>
    </citation>
    <scope>NUCLEOTIDE SEQUENCE [LARGE SCALE GENOMIC DNA]</scope>
    <source>
        <strain evidence="3 4">4556</strain>
    </source>
</reference>
<dbReference type="AlphaFoldDB" id="A0A7D5YN81"/>
<protein>
    <recommendedName>
        <fullName evidence="2">C2H2-type domain-containing protein</fullName>
    </recommendedName>
</protein>
<accession>A0A7D5YN81</accession>
<dbReference type="PROSITE" id="PS00028">
    <property type="entry name" value="ZINC_FINGER_C2H2_1"/>
    <property type="match status" value="1"/>
</dbReference>
<feature type="compositionally biased region" description="Polar residues" evidence="1">
    <location>
        <begin position="887"/>
        <end position="896"/>
    </location>
</feature>
<proteinExistence type="predicted"/>
<feature type="region of interest" description="Disordered" evidence="1">
    <location>
        <begin position="327"/>
        <end position="355"/>
    </location>
</feature>
<dbReference type="OrthoDB" id="5366163at2759"/>
<dbReference type="SMART" id="SM00355">
    <property type="entry name" value="ZnF_C2H2"/>
    <property type="match status" value="2"/>
</dbReference>
<dbReference type="Proteomes" id="UP000510686">
    <property type="component" value="Chromosome 1"/>
</dbReference>
<evidence type="ECO:0000256" key="1">
    <source>
        <dbReference type="SAM" id="MobiDB-lite"/>
    </source>
</evidence>
<dbReference type="GeneID" id="26237517"/>
<feature type="compositionally biased region" description="Low complexity" evidence="1">
    <location>
        <begin position="329"/>
        <end position="353"/>
    </location>
</feature>
<keyword evidence="4" id="KW-1185">Reference proteome</keyword>
<dbReference type="RefSeq" id="XP_014548073.2">
    <property type="nucleotide sequence ID" value="XM_014692587.2"/>
</dbReference>
<sequence>MESGKRSSFDEISMTASAIRRFTRTPTSHRLSLGRSTTASISSSSIRSFESEKQPPCVYETTRDTSSDECALHRFIVWAAVKRNVCPKMTAEERRECPLLRCRKRFPNHELLLQHLYDCKHLESGEYWCYDCGQAETFHEINKCRRCLGHPSKRKKLLSLAKSVFSSLGRPKSPIPTPSPPNLDIEDDPPSYDGLVHEGRPTEAHRGFELQSNEIHEIDSSEVVLAPIPEDGEASQQDYLSRSSSTSSAYTACTQPLSVYSRNSMTGDKSHVSYEEYINWYSSLPIQTVSPADLAKPNTVNTFAKPALQLNTRAALDFSRVRLRRRSRNLQPSSSVRSTSSTTSTNSTNSTSSMASCTISPMSAWSGAWGNGIGFESALTSPADEVPNPDDVFPCSPPLPTHPEVDDVNMTFSHFVDGPTGLIGLTELPADIPMVLDLVDANHQPSAPSTVPLVPSPAEGLHPESLQNESQQLQHLLADLKSHAQKQASPHELLRSARDTLNLHVSGSVKKLQPLNHDGKNHVASRFCSIPPNSVSLTGLETMSDIFQGQQVQSSAKMLCFLHVVYSLSLVIHEQDAANWLTKLFNQAVSYCSWMTDEDKFAYLQVVEFLWKPGDVTDEDLVHIRQRCLPEPPSTPTARKGKGLATPIDPNNDPLLFISQYFLDELEYAALRNTTKPEIQTSNLCTKHLKDTNLATIQDSPFVDAAKSLVLAFSQQYHNAGGFVSGMKELLDRIESNHVSTVRRLELELLQTGKMQLPPDLYFDVFVKQIRTRIDSLQIQNGLHYTPRLQYHKLGIELMASIMHGSDVPVLGIDLVESQPDISSHGISELEMQMDFAFDGLVSFQPGLPIDYESLGSIHAADHTPVNEQEWLAASNTPSTLIPAPSQARTPSTPSRSGEAALPKKPNTDMCCEICGYRPKGNPQWFHGSMAKHKKLMHANTPPTIYPCPFPGCNSQYKNRPDNLRQHQIEKGHFVDGQEESTKSRKRRKME</sequence>
<gene>
    <name evidence="3" type="ORF">G6M90_00g025070</name>
</gene>
<feature type="region of interest" description="Disordered" evidence="1">
    <location>
        <begin position="878"/>
        <end position="904"/>
    </location>
</feature>
<name>A0A7D5YN81_9HYPO</name>
<dbReference type="InterPro" id="IPR013087">
    <property type="entry name" value="Znf_C2H2_type"/>
</dbReference>
<feature type="domain" description="C2H2-type" evidence="2">
    <location>
        <begin position="97"/>
        <end position="121"/>
    </location>
</feature>
<organism evidence="3 4">
    <name type="scientific">Metarhizium brunneum</name>
    <dbReference type="NCBI Taxonomy" id="500148"/>
    <lineage>
        <taxon>Eukaryota</taxon>
        <taxon>Fungi</taxon>
        <taxon>Dikarya</taxon>
        <taxon>Ascomycota</taxon>
        <taxon>Pezizomycotina</taxon>
        <taxon>Sordariomycetes</taxon>
        <taxon>Hypocreomycetidae</taxon>
        <taxon>Hypocreales</taxon>
        <taxon>Clavicipitaceae</taxon>
        <taxon>Metarhizium</taxon>
    </lineage>
</organism>
<dbReference type="KEGG" id="mbrn:26237517"/>
<evidence type="ECO:0000313" key="4">
    <source>
        <dbReference type="Proteomes" id="UP000510686"/>
    </source>
</evidence>
<feature type="region of interest" description="Disordered" evidence="1">
    <location>
        <begin position="167"/>
        <end position="195"/>
    </location>
</feature>
<feature type="compositionally biased region" description="Basic and acidic residues" evidence="1">
    <location>
        <begin position="969"/>
        <end position="983"/>
    </location>
</feature>
<dbReference type="EMBL" id="CP058932">
    <property type="protein sequence ID" value="QLI63682.1"/>
    <property type="molecule type" value="Genomic_DNA"/>
</dbReference>